<proteinExistence type="predicted"/>
<dbReference type="Proteomes" id="UP000603602">
    <property type="component" value="Unassembled WGS sequence"/>
</dbReference>
<dbReference type="SUPFAM" id="SSF54637">
    <property type="entry name" value="Thioesterase/thiol ester dehydrase-isomerase"/>
    <property type="match status" value="1"/>
</dbReference>
<gene>
    <name evidence="2" type="ORF">IFO67_18390</name>
</gene>
<protein>
    <submittedName>
        <fullName evidence="2">MaoC family dehydratase</fullName>
    </submittedName>
</protein>
<dbReference type="InterPro" id="IPR029069">
    <property type="entry name" value="HotDog_dom_sf"/>
</dbReference>
<keyword evidence="3" id="KW-1185">Reference proteome</keyword>
<dbReference type="Pfam" id="PF01575">
    <property type="entry name" value="MaoC_dehydratas"/>
    <property type="match status" value="1"/>
</dbReference>
<dbReference type="InterPro" id="IPR050965">
    <property type="entry name" value="UPF0336/Enoyl-CoA_hydratase"/>
</dbReference>
<reference evidence="3" key="1">
    <citation type="submission" date="2023-07" db="EMBL/GenBank/DDBJ databases">
        <title>Thauera sp. CAU 1555 isolated from sand of Yaerae Beach.</title>
        <authorList>
            <person name="Kim W."/>
        </authorList>
    </citation>
    <scope>NUCLEOTIDE SEQUENCE [LARGE SCALE GENOMIC DNA]</scope>
    <source>
        <strain evidence="3">CAU 1555</strain>
    </source>
</reference>
<evidence type="ECO:0000313" key="2">
    <source>
        <dbReference type="EMBL" id="MBD8504867.1"/>
    </source>
</evidence>
<dbReference type="InterPro" id="IPR003965">
    <property type="entry name" value="Fatty_acid_synthase"/>
</dbReference>
<accession>A0ABR9BF47</accession>
<dbReference type="PANTHER" id="PTHR43437">
    <property type="entry name" value="HYDROXYACYL-THIOESTER DEHYDRATASE TYPE 2, MITOCHONDRIAL-RELATED"/>
    <property type="match status" value="1"/>
</dbReference>
<dbReference type="Gene3D" id="3.10.129.10">
    <property type="entry name" value="Hotdog Thioesterase"/>
    <property type="match status" value="1"/>
</dbReference>
<feature type="domain" description="MaoC-like" evidence="1">
    <location>
        <begin position="25"/>
        <end position="120"/>
    </location>
</feature>
<dbReference type="EMBL" id="JACYTO010000003">
    <property type="protein sequence ID" value="MBD8504867.1"/>
    <property type="molecule type" value="Genomic_DNA"/>
</dbReference>
<dbReference type="PANTHER" id="PTHR43437:SF3">
    <property type="entry name" value="HYDROXYACYL-THIOESTER DEHYDRATASE TYPE 2, MITOCHONDRIAL"/>
    <property type="match status" value="1"/>
</dbReference>
<dbReference type="CDD" id="cd03449">
    <property type="entry name" value="R_hydratase"/>
    <property type="match status" value="1"/>
</dbReference>
<sequence>MSVAREFGEFYGHDFDDLQIGMSAAYGRTVSEADILMFAGVSGDTNPVHLDEEFAASTMFGGRIAHGMLSAAFISTVFGTKLPGPGCIYLSQSLKFKAPVKVGDTVVARVTVKELNAEKRRVLFDTVCTVAGKVVLDGQAEIFIPARG</sequence>
<dbReference type="InterPro" id="IPR002539">
    <property type="entry name" value="MaoC-like_dom"/>
</dbReference>
<comment type="caution">
    <text evidence="2">The sequence shown here is derived from an EMBL/GenBank/DDBJ whole genome shotgun (WGS) entry which is preliminary data.</text>
</comment>
<evidence type="ECO:0000313" key="3">
    <source>
        <dbReference type="Proteomes" id="UP000603602"/>
    </source>
</evidence>
<dbReference type="PRINTS" id="PR01483">
    <property type="entry name" value="FASYNTHASE"/>
</dbReference>
<name>A0ABR9BF47_9RHOO</name>
<evidence type="ECO:0000259" key="1">
    <source>
        <dbReference type="Pfam" id="PF01575"/>
    </source>
</evidence>
<organism evidence="2 3">
    <name type="scientific">Thauera sedimentorum</name>
    <dbReference type="NCBI Taxonomy" id="2767595"/>
    <lineage>
        <taxon>Bacteria</taxon>
        <taxon>Pseudomonadati</taxon>
        <taxon>Pseudomonadota</taxon>
        <taxon>Betaproteobacteria</taxon>
        <taxon>Rhodocyclales</taxon>
        <taxon>Zoogloeaceae</taxon>
        <taxon>Thauera</taxon>
    </lineage>
</organism>
<dbReference type="RefSeq" id="WP_187719679.1">
    <property type="nucleotide sequence ID" value="NZ_JACTAH010000003.1"/>
</dbReference>